<proteinExistence type="predicted"/>
<protein>
    <recommendedName>
        <fullName evidence="4">MAP3K7 C-terminal like</fullName>
    </recommendedName>
</protein>
<name>A0ABI7XCI7_FELCA</name>
<dbReference type="PANTHER" id="PTHR47140">
    <property type="entry name" value="MAP3K7 C-TERMINAL-LIKE PROTEIN"/>
    <property type="match status" value="1"/>
</dbReference>
<reference evidence="2" key="3">
    <citation type="submission" date="2025-09" db="UniProtKB">
        <authorList>
            <consortium name="Ensembl"/>
        </authorList>
    </citation>
    <scope>IDENTIFICATION</scope>
    <source>
        <strain evidence="2">breed Abyssinian</strain>
    </source>
</reference>
<evidence type="ECO:0000256" key="1">
    <source>
        <dbReference type="SAM" id="MobiDB-lite"/>
    </source>
</evidence>
<keyword evidence="3" id="KW-1185">Reference proteome</keyword>
<accession>A0ABI7XCI7</accession>
<evidence type="ECO:0000313" key="2">
    <source>
        <dbReference type="Ensembl" id="ENSFCTP00005020216.1"/>
    </source>
</evidence>
<organism evidence="2 3">
    <name type="scientific">Felis catus</name>
    <name type="common">Cat</name>
    <name type="synonym">Felis silvestris catus</name>
    <dbReference type="NCBI Taxonomy" id="9685"/>
    <lineage>
        <taxon>Eukaryota</taxon>
        <taxon>Metazoa</taxon>
        <taxon>Chordata</taxon>
        <taxon>Craniata</taxon>
        <taxon>Vertebrata</taxon>
        <taxon>Euteleostomi</taxon>
        <taxon>Mammalia</taxon>
        <taxon>Eutheria</taxon>
        <taxon>Laurasiatheria</taxon>
        <taxon>Carnivora</taxon>
        <taxon>Feliformia</taxon>
        <taxon>Felidae</taxon>
        <taxon>Felinae</taxon>
        <taxon>Felis</taxon>
    </lineage>
</organism>
<dbReference type="Ensembl" id="ENSFCTT00005030817.1">
    <property type="protein sequence ID" value="ENSFCTP00005020216.1"/>
    <property type="gene ID" value="ENSFCTG00005010975.1"/>
</dbReference>
<reference evidence="2 3" key="1">
    <citation type="submission" date="2021-02" db="EMBL/GenBank/DDBJ databases">
        <title>Safari Cat Assemblies.</title>
        <authorList>
            <person name="Bredemeyer K.R."/>
            <person name="Murphy W.J."/>
        </authorList>
    </citation>
    <scope>NUCLEOTIDE SEQUENCE [LARGE SCALE GENOMIC DNA]</scope>
</reference>
<reference evidence="2" key="2">
    <citation type="submission" date="2025-08" db="UniProtKB">
        <authorList>
            <consortium name="Ensembl"/>
        </authorList>
    </citation>
    <scope>IDENTIFICATION</scope>
    <source>
        <strain evidence="2">breed Abyssinian</strain>
    </source>
</reference>
<dbReference type="PANTHER" id="PTHR47140:SF1">
    <property type="entry name" value="MAP3K7 C-TERMINAL-LIKE PROTEIN"/>
    <property type="match status" value="1"/>
</dbReference>
<feature type="region of interest" description="Disordered" evidence="1">
    <location>
        <begin position="1"/>
        <end position="32"/>
    </location>
</feature>
<evidence type="ECO:0008006" key="4">
    <source>
        <dbReference type="Google" id="ProtNLM"/>
    </source>
</evidence>
<sequence>MVDSKQRRLHRNLEDPGEGQGSGAHMISTARVPADKPVRIAFSLDNASDDTPPEDSIPLVFPELDQQLQPLPPCHDSVESMQVFKQHCQIAEEYNEVKKEIALLEERNAFAAITSLRSEARPEDAGISMGRDQGVLTPRRVQEVEDDRRVRHRNKCISFSIFN</sequence>
<dbReference type="Proteomes" id="UP000823872">
    <property type="component" value="Chromosome C2"/>
</dbReference>
<feature type="compositionally biased region" description="Basic and acidic residues" evidence="1">
    <location>
        <begin position="1"/>
        <end position="14"/>
    </location>
</feature>
<evidence type="ECO:0000313" key="3">
    <source>
        <dbReference type="Proteomes" id="UP000823872"/>
    </source>
</evidence>
<dbReference type="InterPro" id="IPR042800">
    <property type="entry name" value="Map3k7cl"/>
</dbReference>
<dbReference type="GeneTree" id="ENSGT00770000120675"/>
<gene>
    <name evidence="2" type="primary">REX1BD</name>
</gene>